<dbReference type="InterPro" id="IPR007219">
    <property type="entry name" value="XnlR_reg_dom"/>
</dbReference>
<dbReference type="GO" id="GO:0008270">
    <property type="term" value="F:zinc ion binding"/>
    <property type="evidence" value="ECO:0007669"/>
    <property type="project" value="InterPro"/>
</dbReference>
<organism evidence="4">
    <name type="scientific">Schizophyllum commune (strain H4-8 / FGSC 9210)</name>
    <name type="common">Split gill fungus</name>
    <dbReference type="NCBI Taxonomy" id="578458"/>
    <lineage>
        <taxon>Eukaryota</taxon>
        <taxon>Fungi</taxon>
        <taxon>Dikarya</taxon>
        <taxon>Basidiomycota</taxon>
        <taxon>Agaricomycotina</taxon>
        <taxon>Agaricomycetes</taxon>
        <taxon>Agaricomycetidae</taxon>
        <taxon>Agaricales</taxon>
        <taxon>Schizophyllaceae</taxon>
        <taxon>Schizophyllum</taxon>
    </lineage>
</organism>
<dbReference type="SMART" id="SM00906">
    <property type="entry name" value="Fungal_trans"/>
    <property type="match status" value="1"/>
</dbReference>
<dbReference type="GeneID" id="9587905"/>
<feature type="non-terminal residue" evidence="3">
    <location>
        <position position="393"/>
    </location>
</feature>
<evidence type="ECO:0000259" key="2">
    <source>
        <dbReference type="SMART" id="SM00906"/>
    </source>
</evidence>
<dbReference type="GO" id="GO:0003700">
    <property type="term" value="F:DNA-binding transcription factor activity"/>
    <property type="evidence" value="ECO:0007669"/>
    <property type="project" value="InterPro"/>
</dbReference>
<dbReference type="PANTHER" id="PTHR46910">
    <property type="entry name" value="TRANSCRIPTION FACTOR PDR1"/>
    <property type="match status" value="1"/>
</dbReference>
<dbReference type="HOGENOM" id="CLU_006019_3_1_1"/>
<dbReference type="Proteomes" id="UP000007431">
    <property type="component" value="Unassembled WGS sequence"/>
</dbReference>
<protein>
    <recommendedName>
        <fullName evidence="2">Xylanolytic transcriptional activator regulatory domain-containing protein</fullName>
    </recommendedName>
</protein>
<feature type="domain" description="Xylanolytic transcriptional activator regulatory" evidence="2">
    <location>
        <begin position="114"/>
        <end position="185"/>
    </location>
</feature>
<dbReference type="InterPro" id="IPR050987">
    <property type="entry name" value="AtrR-like"/>
</dbReference>
<dbReference type="GO" id="GO:0006351">
    <property type="term" value="P:DNA-templated transcription"/>
    <property type="evidence" value="ECO:0007669"/>
    <property type="project" value="InterPro"/>
</dbReference>
<proteinExistence type="predicted"/>
<accession>D8Q8P5</accession>
<dbReference type="VEuPathDB" id="FungiDB:SCHCODRAFT_02632728"/>
<dbReference type="GO" id="GO:0003677">
    <property type="term" value="F:DNA binding"/>
    <property type="evidence" value="ECO:0007669"/>
    <property type="project" value="InterPro"/>
</dbReference>
<sequence>LLNHLVDQYLTRAHCVVPIVHRPTFLRNLREGLHHRDRGFACAILAICAVASRYSQDPRVLLEGGDRLSAGWRWFSQIQRLPSPNLFRLATLHEVQCYAICVTYLVGTSTPQAAWNLMGMAIRMCVQLGIHRKTGQPRSVESESWKRVFWSLIAMDSTVSSFVGRPCALSRDDIDCEYPVECDDEYWDTGDPETSWKQPEGKPSFATCSVFNLRLLEILTFALKHLYCTARSRISMGHVGPEWEKKIAAQLDAAMNKWIDELPEHLRWDPLTTDNVQFFQASLLYCTYYHVQIQIHRPFIIKSSPLTFPSLAICSNAARSCARLLEVQVKRKQVLPMPQLNVSAFIAGVVLLMNLWAGPKTGLVLDPPRELKDVEACMNYLRACENFLHIAGR</sequence>
<evidence type="ECO:0000313" key="4">
    <source>
        <dbReference type="Proteomes" id="UP000007431"/>
    </source>
</evidence>
<dbReference type="InParanoid" id="D8Q8P5"/>
<evidence type="ECO:0000256" key="1">
    <source>
        <dbReference type="ARBA" id="ARBA00023242"/>
    </source>
</evidence>
<dbReference type="OMA" id="SVENELW"/>
<dbReference type="KEGG" id="scm:SCHCO_02632728"/>
<dbReference type="AlphaFoldDB" id="D8Q8P5"/>
<dbReference type="Pfam" id="PF04082">
    <property type="entry name" value="Fungal_trans"/>
    <property type="match status" value="1"/>
</dbReference>
<keyword evidence="1" id="KW-0539">Nucleus</keyword>
<gene>
    <name evidence="3" type="ORF">SCHCODRAFT_35685</name>
</gene>
<evidence type="ECO:0000313" key="3">
    <source>
        <dbReference type="EMBL" id="EFI95512.1"/>
    </source>
</evidence>
<keyword evidence="4" id="KW-1185">Reference proteome</keyword>
<name>D8Q8P5_SCHCM</name>
<dbReference type="OrthoDB" id="4456959at2759"/>
<dbReference type="PANTHER" id="PTHR46910:SF38">
    <property type="entry name" value="ZN(2)-C6 FUNGAL-TYPE DOMAIN-CONTAINING PROTEIN"/>
    <property type="match status" value="1"/>
</dbReference>
<dbReference type="eggNOG" id="ENOG502QSY2">
    <property type="taxonomic scope" value="Eukaryota"/>
</dbReference>
<dbReference type="CDD" id="cd12148">
    <property type="entry name" value="fungal_TF_MHR"/>
    <property type="match status" value="1"/>
</dbReference>
<feature type="non-terminal residue" evidence="3">
    <location>
        <position position="1"/>
    </location>
</feature>
<reference evidence="3 4" key="1">
    <citation type="journal article" date="2010" name="Nat. Biotechnol.">
        <title>Genome sequence of the model mushroom Schizophyllum commune.</title>
        <authorList>
            <person name="Ohm R.A."/>
            <person name="de Jong J.F."/>
            <person name="Lugones L.G."/>
            <person name="Aerts A."/>
            <person name="Kothe E."/>
            <person name="Stajich J.E."/>
            <person name="de Vries R.P."/>
            <person name="Record E."/>
            <person name="Levasseur A."/>
            <person name="Baker S.E."/>
            <person name="Bartholomew K.A."/>
            <person name="Coutinho P.M."/>
            <person name="Erdmann S."/>
            <person name="Fowler T.J."/>
            <person name="Gathman A.C."/>
            <person name="Lombard V."/>
            <person name="Henrissat B."/>
            <person name="Knabe N."/>
            <person name="Kuees U."/>
            <person name="Lilly W.W."/>
            <person name="Lindquist E."/>
            <person name="Lucas S."/>
            <person name="Magnuson J.K."/>
            <person name="Piumi F."/>
            <person name="Raudaskoski M."/>
            <person name="Salamov A."/>
            <person name="Schmutz J."/>
            <person name="Schwarze F.W.M.R."/>
            <person name="vanKuyk P.A."/>
            <person name="Horton J.S."/>
            <person name="Grigoriev I.V."/>
            <person name="Woesten H.A.B."/>
        </authorList>
    </citation>
    <scope>NUCLEOTIDE SEQUENCE [LARGE SCALE GENOMIC DNA]</scope>
    <source>
        <strain evidence="4">H4-8 / FGSC 9210</strain>
    </source>
</reference>
<dbReference type="EMBL" id="GL377308">
    <property type="protein sequence ID" value="EFI95512.1"/>
    <property type="molecule type" value="Genomic_DNA"/>
</dbReference>